<accession>A0A0D6P8K7</accession>
<name>A0A0D6P8K7_9PROT</name>
<dbReference type="RefSeq" id="WP_048861174.1">
    <property type="nucleotide sequence ID" value="NZ_BANB01000250.1"/>
</dbReference>
<gene>
    <name evidence="1" type="ORF">Asru_0250_03</name>
</gene>
<dbReference type="OrthoDB" id="7230413at2"/>
<keyword evidence="2" id="KW-1185">Reference proteome</keyword>
<organism evidence="1 2">
    <name type="scientific">Acidisphaera rubrifaciens HS-AP3</name>
    <dbReference type="NCBI Taxonomy" id="1231350"/>
    <lineage>
        <taxon>Bacteria</taxon>
        <taxon>Pseudomonadati</taxon>
        <taxon>Pseudomonadota</taxon>
        <taxon>Alphaproteobacteria</taxon>
        <taxon>Acetobacterales</taxon>
        <taxon>Acetobacteraceae</taxon>
        <taxon>Acidisphaera</taxon>
    </lineage>
</organism>
<proteinExistence type="predicted"/>
<evidence type="ECO:0000313" key="2">
    <source>
        <dbReference type="Proteomes" id="UP000032680"/>
    </source>
</evidence>
<protein>
    <submittedName>
        <fullName evidence="1">Uncharacterized protein</fullName>
    </submittedName>
</protein>
<comment type="caution">
    <text evidence="1">The sequence shown here is derived from an EMBL/GenBank/DDBJ whole genome shotgun (WGS) entry which is preliminary data.</text>
</comment>
<dbReference type="AlphaFoldDB" id="A0A0D6P8K7"/>
<sequence length="625" mass="67467">MLNIQTFDARAGGNVLYKALAHPLAAEALGGLFARLRAAGRYAVYDADGIIDALLALYPDAPAPDAVFVHATEAVGATRAGHPARPVTELGSHDVATVLVAAFDADRAVARARTLARAGTEILSLDAARIPDRLLTNPRRYLDRLNFATNFVFFRDEGGLSTRLVTANYWAGYGAGPVRLWLRLFDAAGAVLAEWEEALADGPSGYALDSAEVRARFGLGPFTGQVFLHAVGAAGHDVIKYALDTYATGNGASLSCTHDANAWPSDRYAGLPAPRADERVLLWIQNSHATPIPAGAIALDRMGAEAPVAHGAPVGPFATVALDVADLLPGLRWPAQVEVRTGRHVVRPRYEVVRDGRTRIAHVNVERADLRPDPAVAALPDSLGRGFILPFPVLPRDRFRSIVQPTPMAETQADLPLRLDVFDAAGTRHASRFLGRLPRAHDLALEVEDVAEGHAELVYDFRDGGGADGWMHALMRYEDRESGHAAETSFGAHVFNTAMTWRDEPQSYSGPPPGLSTRLFLKLGDGARHSFACLIYAASAPWHPQSDTTLLLHDETGAVLAEERLRIACQGSAMVWPHAVFGEAALRRAGRRGYVIVRDTTCRLFGYHGLMDARGGFSLDHMFGF</sequence>
<dbReference type="Proteomes" id="UP000032680">
    <property type="component" value="Unassembled WGS sequence"/>
</dbReference>
<evidence type="ECO:0000313" key="1">
    <source>
        <dbReference type="EMBL" id="GAN77179.1"/>
    </source>
</evidence>
<reference evidence="1 2" key="1">
    <citation type="submission" date="2012-11" db="EMBL/GenBank/DDBJ databases">
        <title>Whole genome sequence of Acidisphaera rubrifaciens HS-AP3.</title>
        <authorList>
            <person name="Azuma Y."/>
            <person name="Higashiura N."/>
            <person name="Hirakawa H."/>
            <person name="Matsushita K."/>
        </authorList>
    </citation>
    <scope>NUCLEOTIDE SEQUENCE [LARGE SCALE GENOMIC DNA]</scope>
    <source>
        <strain evidence="1 2">HS-AP3</strain>
    </source>
</reference>
<dbReference type="EMBL" id="BANB01000250">
    <property type="protein sequence ID" value="GAN77179.1"/>
    <property type="molecule type" value="Genomic_DNA"/>
</dbReference>